<evidence type="ECO:0000256" key="3">
    <source>
        <dbReference type="ARBA" id="ARBA00023242"/>
    </source>
</evidence>
<feature type="compositionally biased region" description="Basic and acidic residues" evidence="4">
    <location>
        <begin position="145"/>
        <end position="162"/>
    </location>
</feature>
<dbReference type="Proteomes" id="UP000694888">
    <property type="component" value="Unplaced"/>
</dbReference>
<dbReference type="SMART" id="SM00674">
    <property type="entry name" value="CENPB"/>
    <property type="match status" value="1"/>
</dbReference>
<dbReference type="InterPro" id="IPR007889">
    <property type="entry name" value="HTH_Psq"/>
</dbReference>
<evidence type="ECO:0000313" key="8">
    <source>
        <dbReference type="RefSeq" id="XP_005093415.1"/>
    </source>
</evidence>
<evidence type="ECO:0000313" key="6">
    <source>
        <dbReference type="Proteomes" id="UP000694888"/>
    </source>
</evidence>
<evidence type="ECO:0000259" key="5">
    <source>
        <dbReference type="PROSITE" id="PS51253"/>
    </source>
</evidence>
<feature type="compositionally biased region" description="Acidic residues" evidence="4">
    <location>
        <begin position="560"/>
        <end position="574"/>
    </location>
</feature>
<dbReference type="PROSITE" id="PS51253">
    <property type="entry name" value="HTH_CENPB"/>
    <property type="match status" value="1"/>
</dbReference>
<dbReference type="PANTHER" id="PTHR19303">
    <property type="entry name" value="TRANSPOSON"/>
    <property type="match status" value="1"/>
</dbReference>
<keyword evidence="3" id="KW-0539">Nucleus</keyword>
<dbReference type="InterPro" id="IPR004875">
    <property type="entry name" value="DDE_SF_endonuclease_dom"/>
</dbReference>
<dbReference type="Pfam" id="PF03221">
    <property type="entry name" value="HTH_Tnp_Tc5"/>
    <property type="match status" value="1"/>
</dbReference>
<dbReference type="RefSeq" id="XP_005093416.1">
    <property type="nucleotide sequence ID" value="XM_005093359.3"/>
</dbReference>
<dbReference type="Pfam" id="PF04218">
    <property type="entry name" value="CENP-B_N"/>
    <property type="match status" value="1"/>
</dbReference>
<feature type="region of interest" description="Disordered" evidence="4">
    <location>
        <begin position="142"/>
        <end position="262"/>
    </location>
</feature>
<accession>A0ABM0JGW9</accession>
<dbReference type="GeneID" id="101860960"/>
<evidence type="ECO:0000313" key="9">
    <source>
        <dbReference type="RefSeq" id="XP_005093416.1"/>
    </source>
</evidence>
<dbReference type="PANTHER" id="PTHR19303:SF73">
    <property type="entry name" value="PROTEIN PDC2"/>
    <property type="match status" value="1"/>
</dbReference>
<organism evidence="6 8">
    <name type="scientific">Aplysia californica</name>
    <name type="common">California sea hare</name>
    <dbReference type="NCBI Taxonomy" id="6500"/>
    <lineage>
        <taxon>Eukaryota</taxon>
        <taxon>Metazoa</taxon>
        <taxon>Spiralia</taxon>
        <taxon>Lophotrochozoa</taxon>
        <taxon>Mollusca</taxon>
        <taxon>Gastropoda</taxon>
        <taxon>Heterobranchia</taxon>
        <taxon>Euthyneura</taxon>
        <taxon>Tectipleura</taxon>
        <taxon>Aplysiida</taxon>
        <taxon>Aplysioidea</taxon>
        <taxon>Aplysiidae</taxon>
        <taxon>Aplysia</taxon>
    </lineage>
</organism>
<evidence type="ECO:0000256" key="4">
    <source>
        <dbReference type="SAM" id="MobiDB-lite"/>
    </source>
</evidence>
<dbReference type="Gene3D" id="1.10.10.60">
    <property type="entry name" value="Homeodomain-like"/>
    <property type="match status" value="2"/>
</dbReference>
<name>A0ABM0JGW9_APLCA</name>
<gene>
    <name evidence="7 8 9" type="primary">LOC101860960</name>
</gene>
<proteinExistence type="predicted"/>
<dbReference type="InterPro" id="IPR006600">
    <property type="entry name" value="HTH_CenpB_DNA-bd_dom"/>
</dbReference>
<sequence>MSVVKVKKHLILEEKIQAIDMSEQGASHIAIAKYFDVSKTQISNLMKRKEEVRAIWNDGCVHQKKILKPSLRHPEVEEVVVKWLLQARKNGIHVKREFLQAKVIAVASEYGVPFSPSNGWIHSFKKRHHLYTGENLDESLFNDSTDMKVEREKDGDSSKDDETFNCSQHNITKNEQMLSGLRNTEGAKSTEKLPTGDLRKGLLKKRKRSSEPGSGLDKQHKSSEPGNGLDKQHKSSEPGNGLDKQHKSSEPGSGLDKQHKSTKIMARDLQHFAMGGAQAEGDERPAAFDVEDSYELENVFVCLGAGLFFKARPRPVYLQKKKQCADGRQADQRISMVLMCSGVGEKFSPLIVGRCQTLSLSPGLLPVKFMPEYAAHSKSWLTQSIFKNYLSRLNEKLSHEERHIVLLLHPGVPALGTSYSHIKTLPINSSSAGIFYTDIVHPLKVCYRKKFLRHLLSLKYQSVSTSDLAKQVTVLDAIVWLRSAWEGVSPSFISKAFLRCGLNGVQLEVTEGTEAPAQASAEEDGKALLPDGVSFNDFAKIDDHLTTFDPSEGEGREGESVVEAEEDVPQETEESQPSHVSWDRAMKCLEKVQLCAFQNSNPTLLHHVREAEYCLMSQRRETEGDV</sequence>
<evidence type="ECO:0000313" key="7">
    <source>
        <dbReference type="RefSeq" id="XP_005093414.1"/>
    </source>
</evidence>
<comment type="subcellular location">
    <subcellularLocation>
        <location evidence="1">Nucleus</location>
    </subcellularLocation>
</comment>
<evidence type="ECO:0000256" key="2">
    <source>
        <dbReference type="ARBA" id="ARBA00023125"/>
    </source>
</evidence>
<reference evidence="7 8" key="1">
    <citation type="submission" date="2025-05" db="UniProtKB">
        <authorList>
            <consortium name="RefSeq"/>
        </authorList>
    </citation>
    <scope>IDENTIFICATION</scope>
</reference>
<protein>
    <submittedName>
        <fullName evidence="7 8">Uncharacterized protein LOC101860960</fullName>
    </submittedName>
</protein>
<evidence type="ECO:0000256" key="1">
    <source>
        <dbReference type="ARBA" id="ARBA00004123"/>
    </source>
</evidence>
<feature type="region of interest" description="Disordered" evidence="4">
    <location>
        <begin position="546"/>
        <end position="579"/>
    </location>
</feature>
<dbReference type="SUPFAM" id="SSF46689">
    <property type="entry name" value="Homeodomain-like"/>
    <property type="match status" value="2"/>
</dbReference>
<dbReference type="RefSeq" id="XP_005093414.1">
    <property type="nucleotide sequence ID" value="XM_005093357.3"/>
</dbReference>
<dbReference type="RefSeq" id="XP_005093415.1">
    <property type="nucleotide sequence ID" value="XM_005093358.3"/>
</dbReference>
<dbReference type="InterPro" id="IPR050863">
    <property type="entry name" value="CenT-Element_Derived"/>
</dbReference>
<keyword evidence="6" id="KW-1185">Reference proteome</keyword>
<dbReference type="InterPro" id="IPR009057">
    <property type="entry name" value="Homeodomain-like_sf"/>
</dbReference>
<dbReference type="Pfam" id="PF03184">
    <property type="entry name" value="DDE_1"/>
    <property type="match status" value="1"/>
</dbReference>
<feature type="compositionally biased region" description="Polar residues" evidence="4">
    <location>
        <begin position="164"/>
        <end position="177"/>
    </location>
</feature>
<feature type="domain" description="HTH CENPB-type" evidence="5">
    <location>
        <begin position="64"/>
        <end position="134"/>
    </location>
</feature>
<keyword evidence="2" id="KW-0238">DNA-binding</keyword>